<feature type="active site" description="Proton donor/acceptor" evidence="7">
    <location>
        <position position="307"/>
    </location>
</feature>
<organism evidence="10 11">
    <name type="scientific">Thermithiobacillus plumbiphilus</name>
    <dbReference type="NCBI Taxonomy" id="1729899"/>
    <lineage>
        <taxon>Bacteria</taxon>
        <taxon>Pseudomonadati</taxon>
        <taxon>Pseudomonadota</taxon>
        <taxon>Acidithiobacillia</taxon>
        <taxon>Acidithiobacillales</taxon>
        <taxon>Thermithiobacillaceae</taxon>
        <taxon>Thermithiobacillus</taxon>
    </lineage>
</organism>
<dbReference type="EMBL" id="JBBPCO010000005">
    <property type="protein sequence ID" value="MEK8089370.1"/>
    <property type="molecule type" value="Genomic_DNA"/>
</dbReference>
<gene>
    <name evidence="10" type="ORF">WOB96_06275</name>
</gene>
<keyword evidence="8" id="KW-0732">Signal</keyword>
<evidence type="ECO:0000313" key="10">
    <source>
        <dbReference type="EMBL" id="MEK8089370.1"/>
    </source>
</evidence>
<protein>
    <submittedName>
        <fullName evidence="10">L,D-transpeptidase</fullName>
    </submittedName>
</protein>
<keyword evidence="11" id="KW-1185">Reference proteome</keyword>
<comment type="similarity">
    <text evidence="2">Belongs to the YkuD family.</text>
</comment>
<dbReference type="SUPFAM" id="SSF141523">
    <property type="entry name" value="L,D-transpeptidase catalytic domain-like"/>
    <property type="match status" value="1"/>
</dbReference>
<dbReference type="RefSeq" id="WP_341370429.1">
    <property type="nucleotide sequence ID" value="NZ_JBBPCO010000005.1"/>
</dbReference>
<evidence type="ECO:0000259" key="9">
    <source>
        <dbReference type="PROSITE" id="PS52029"/>
    </source>
</evidence>
<keyword evidence="3" id="KW-0808">Transferase</keyword>
<dbReference type="InterPro" id="IPR036365">
    <property type="entry name" value="PGBD-like_sf"/>
</dbReference>
<proteinExistence type="inferred from homology"/>
<dbReference type="PANTHER" id="PTHR30582:SF30">
    <property type="entry name" value="BLR4375 PROTEIN"/>
    <property type="match status" value="1"/>
</dbReference>
<evidence type="ECO:0000256" key="3">
    <source>
        <dbReference type="ARBA" id="ARBA00022679"/>
    </source>
</evidence>
<evidence type="ECO:0000256" key="4">
    <source>
        <dbReference type="ARBA" id="ARBA00022960"/>
    </source>
</evidence>
<evidence type="ECO:0000256" key="2">
    <source>
        <dbReference type="ARBA" id="ARBA00005992"/>
    </source>
</evidence>
<comment type="caution">
    <text evidence="10">The sequence shown here is derived from an EMBL/GenBank/DDBJ whole genome shotgun (WGS) entry which is preliminary data.</text>
</comment>
<feature type="active site" description="Nucleophile" evidence="7">
    <location>
        <position position="323"/>
    </location>
</feature>
<keyword evidence="6 7" id="KW-0961">Cell wall biogenesis/degradation</keyword>
<feature type="domain" description="L,D-TPase catalytic" evidence="9">
    <location>
        <begin position="214"/>
        <end position="347"/>
    </location>
</feature>
<dbReference type="PROSITE" id="PS52029">
    <property type="entry name" value="LD_TPASE"/>
    <property type="match status" value="1"/>
</dbReference>
<feature type="chain" id="PRO_5047260628" evidence="8">
    <location>
        <begin position="20"/>
        <end position="350"/>
    </location>
</feature>
<comment type="pathway">
    <text evidence="1 7">Cell wall biogenesis; peptidoglycan biosynthesis.</text>
</comment>
<keyword evidence="5 7" id="KW-0573">Peptidoglycan synthesis</keyword>
<keyword evidence="4 7" id="KW-0133">Cell shape</keyword>
<sequence length="350" mass="38606">MRSMLYFVFAILLALPAQAAVPQPMPSPGQIPVIQPVENFGQIHPERVQFQHIQLPLQASSGPSVLAAQILLDRARFSPGVLDGHWGKNTTKALFWFQKSRDLPATGKLDRPTLEQLARAAAAPVGALVQPYVTAPEDAAARFKPLPAGIYERANLSWLGYESALEALSERFHSTSAVLRQLNPQVDFQDIRPGTRIFAPAVDWEGDKAPHDVRRIVVSATGFYTQGLDAQGQILFHYPSTLGSEYDPLPLGTWRAERIAFKPKFHYQPRLFHDVPDSNPEAMLPPGPNSPVGLVWIALSKPHYGIHGTSEPQSIGYTSSHGCVRLTNWDAWELARHVAPGTPVVFQQGR</sequence>
<name>A0ABU9D9K8_9PROT</name>
<evidence type="ECO:0000256" key="7">
    <source>
        <dbReference type="PROSITE-ProRule" id="PRU01373"/>
    </source>
</evidence>
<dbReference type="Pfam" id="PF01471">
    <property type="entry name" value="PG_binding_1"/>
    <property type="match status" value="1"/>
</dbReference>
<dbReference type="SUPFAM" id="SSF47090">
    <property type="entry name" value="PGBD-like"/>
    <property type="match status" value="1"/>
</dbReference>
<feature type="signal peptide" evidence="8">
    <location>
        <begin position="1"/>
        <end position="19"/>
    </location>
</feature>
<dbReference type="PANTHER" id="PTHR30582">
    <property type="entry name" value="L,D-TRANSPEPTIDASE"/>
    <property type="match status" value="1"/>
</dbReference>
<dbReference type="Proteomes" id="UP001446205">
    <property type="component" value="Unassembled WGS sequence"/>
</dbReference>
<dbReference type="Gene3D" id="2.40.440.10">
    <property type="entry name" value="L,D-transpeptidase catalytic domain-like"/>
    <property type="match status" value="1"/>
</dbReference>
<dbReference type="InterPro" id="IPR036366">
    <property type="entry name" value="PGBDSf"/>
</dbReference>
<dbReference type="InterPro" id="IPR038063">
    <property type="entry name" value="Transpep_catalytic_dom"/>
</dbReference>
<dbReference type="InterPro" id="IPR002477">
    <property type="entry name" value="Peptidoglycan-bd-like"/>
</dbReference>
<evidence type="ECO:0000256" key="8">
    <source>
        <dbReference type="SAM" id="SignalP"/>
    </source>
</evidence>
<evidence type="ECO:0000256" key="1">
    <source>
        <dbReference type="ARBA" id="ARBA00004752"/>
    </source>
</evidence>
<evidence type="ECO:0000256" key="5">
    <source>
        <dbReference type="ARBA" id="ARBA00022984"/>
    </source>
</evidence>
<reference evidence="10 11" key="1">
    <citation type="submission" date="2024-04" db="EMBL/GenBank/DDBJ databases">
        <authorList>
            <person name="Abashina T."/>
            <person name="Shaikin A."/>
        </authorList>
    </citation>
    <scope>NUCLEOTIDE SEQUENCE [LARGE SCALE GENOMIC DNA]</scope>
    <source>
        <strain evidence="10 11">AAFK</strain>
    </source>
</reference>
<dbReference type="InterPro" id="IPR005490">
    <property type="entry name" value="LD_TPept_cat_dom"/>
</dbReference>
<evidence type="ECO:0000256" key="6">
    <source>
        <dbReference type="ARBA" id="ARBA00023316"/>
    </source>
</evidence>
<accession>A0ABU9D9K8</accession>
<dbReference type="CDD" id="cd16913">
    <property type="entry name" value="YkuD_like"/>
    <property type="match status" value="1"/>
</dbReference>
<dbReference type="Gene3D" id="1.10.101.10">
    <property type="entry name" value="PGBD-like superfamily/PGBD"/>
    <property type="match status" value="1"/>
</dbReference>
<evidence type="ECO:0000313" key="11">
    <source>
        <dbReference type="Proteomes" id="UP001446205"/>
    </source>
</evidence>
<dbReference type="InterPro" id="IPR050979">
    <property type="entry name" value="LD-transpeptidase"/>
</dbReference>
<dbReference type="Pfam" id="PF03734">
    <property type="entry name" value="YkuD"/>
    <property type="match status" value="1"/>
</dbReference>